<dbReference type="AlphaFoldDB" id="A0A3N0F554"/>
<keyword evidence="4" id="KW-1185">Reference proteome</keyword>
<evidence type="ECO:0000313" key="3">
    <source>
        <dbReference type="EMBL" id="RNL95260.1"/>
    </source>
</evidence>
<dbReference type="InterPro" id="IPR000667">
    <property type="entry name" value="Peptidase_S13"/>
</dbReference>
<dbReference type="Proteomes" id="UP000267469">
    <property type="component" value="Unassembled WGS sequence"/>
</dbReference>
<evidence type="ECO:0000256" key="2">
    <source>
        <dbReference type="ARBA" id="ARBA00022801"/>
    </source>
</evidence>
<dbReference type="GO" id="GO:0000270">
    <property type="term" value="P:peptidoglycan metabolic process"/>
    <property type="evidence" value="ECO:0007669"/>
    <property type="project" value="TreeGrafter"/>
</dbReference>
<dbReference type="GO" id="GO:0006508">
    <property type="term" value="P:proteolysis"/>
    <property type="evidence" value="ECO:0007669"/>
    <property type="project" value="InterPro"/>
</dbReference>
<dbReference type="PANTHER" id="PTHR30023">
    <property type="entry name" value="D-ALANYL-D-ALANINE CARBOXYPEPTIDASE"/>
    <property type="match status" value="1"/>
</dbReference>
<organism evidence="3 4">
    <name type="scientific">Sinomicrobium pectinilyticum</name>
    <dbReference type="NCBI Taxonomy" id="1084421"/>
    <lineage>
        <taxon>Bacteria</taxon>
        <taxon>Pseudomonadati</taxon>
        <taxon>Bacteroidota</taxon>
        <taxon>Flavobacteriia</taxon>
        <taxon>Flavobacteriales</taxon>
        <taxon>Flavobacteriaceae</taxon>
        <taxon>Sinomicrobium</taxon>
    </lineage>
</organism>
<dbReference type="RefSeq" id="WP_123214172.1">
    <property type="nucleotide sequence ID" value="NZ_RJTM01000002.1"/>
</dbReference>
<accession>A0A3N0F554</accession>
<dbReference type="InterPro" id="IPR012338">
    <property type="entry name" value="Beta-lactam/transpept-like"/>
</dbReference>
<dbReference type="Gene3D" id="3.40.710.10">
    <property type="entry name" value="DD-peptidase/beta-lactamase superfamily"/>
    <property type="match status" value="2"/>
</dbReference>
<comment type="similarity">
    <text evidence="1">Belongs to the peptidase S13 family.</text>
</comment>
<dbReference type="PRINTS" id="PR00922">
    <property type="entry name" value="DADACBPTASE3"/>
</dbReference>
<dbReference type="SUPFAM" id="SSF56601">
    <property type="entry name" value="beta-lactamase/transpeptidase-like"/>
    <property type="match status" value="1"/>
</dbReference>
<comment type="caution">
    <text evidence="3">The sequence shown here is derived from an EMBL/GenBank/DDBJ whole genome shotgun (WGS) entry which is preliminary data.</text>
</comment>
<dbReference type="Pfam" id="PF02113">
    <property type="entry name" value="Peptidase_S13"/>
    <property type="match status" value="2"/>
</dbReference>
<gene>
    <name evidence="3" type="ORF">ED312_01310</name>
</gene>
<dbReference type="GO" id="GO:0004185">
    <property type="term" value="F:serine-type carboxypeptidase activity"/>
    <property type="evidence" value="ECO:0007669"/>
    <property type="project" value="InterPro"/>
</dbReference>
<proteinExistence type="inferred from homology"/>
<dbReference type="PROSITE" id="PS51257">
    <property type="entry name" value="PROKAR_LIPOPROTEIN"/>
    <property type="match status" value="1"/>
</dbReference>
<evidence type="ECO:0000313" key="4">
    <source>
        <dbReference type="Proteomes" id="UP000267469"/>
    </source>
</evidence>
<keyword evidence="3" id="KW-0645">Protease</keyword>
<dbReference type="OrthoDB" id="9802627at2"/>
<keyword evidence="2" id="KW-0378">Hydrolase</keyword>
<dbReference type="PANTHER" id="PTHR30023:SF0">
    <property type="entry name" value="PENICILLIN-SENSITIVE CARBOXYPEPTIDASE A"/>
    <property type="match status" value="1"/>
</dbReference>
<name>A0A3N0F554_SINP1</name>
<keyword evidence="3" id="KW-0121">Carboxypeptidase</keyword>
<dbReference type="EMBL" id="RJTM01000002">
    <property type="protein sequence ID" value="RNL95260.1"/>
    <property type="molecule type" value="Genomic_DNA"/>
</dbReference>
<protein>
    <submittedName>
        <fullName evidence="3">D-alanyl-D-alanine carboxypeptidase</fullName>
    </submittedName>
</protein>
<evidence type="ECO:0000256" key="1">
    <source>
        <dbReference type="ARBA" id="ARBA00006096"/>
    </source>
</evidence>
<sequence length="426" mass="48811">MSRKIFPFLFTLVFTLSGCGASKGIRVKKYFDDDFFDRQFTGFALYDPGKDKMIYACQADKYFTPASNTKIFTLYAGLQLLSDSVPALHYSKTADTLYIEGTGNPLFLHPYFKDRAVLDFLKECEEPVALSSGNFHDDRFGPGWSWGDYPYYYSPERDAFPVYGNVVTVYKSRGKIKTVPEYFKDAVKVQADILRPRDLRRNIFHVPQNLRDTLEIPFILSPELTCQLLSDTLKKKIYTTQTALPRTKKTLYSSIASDSLYQRMMYVSDNFLAEQILLMSAAAVSDSLDSKKAIDHILERFLPGIPQKPRWVDGSGLSRYNLFTPESIVYVLNRLYHEQPKERLFRIFAAGGQSGTLKGFYKGKNGIPYLYAKSGTLSNNHNLSGYLITSSGNVLIFSYMNNHYMHPTGEVKKRMETLLRHIRDHY</sequence>
<reference evidence="3 4" key="1">
    <citation type="submission" date="2018-10" db="EMBL/GenBank/DDBJ databases">
        <title>Sinomicrobium pectinilyticum sp. nov., a pectinase-producing bacterium isolated from alkaline and saline soil, and emended description of the genus Sinomicrobium.</title>
        <authorList>
            <person name="Cheng B."/>
            <person name="Li C."/>
            <person name="Lai Q."/>
            <person name="Du M."/>
            <person name="Shao Z."/>
            <person name="Xu P."/>
            <person name="Yang C."/>
        </authorList>
    </citation>
    <scope>NUCLEOTIDE SEQUENCE [LARGE SCALE GENOMIC DNA]</scope>
    <source>
        <strain evidence="3 4">5DNS001</strain>
    </source>
</reference>